<sequence>MGRAPPRGHLTTGAEDNLLKLAELRGMLTAEQTQRWAAIKADYRRNKAMGGNDADTGRTHGGRAGRYCPGTAGAGHGAGAGPPRPASGRRPARGPGPLSARAGTRPPGTAPQLAGGPTAPDDAPLRAALAPLLAGLAATTQKQDQTNAAIYELVEVIRKRQSVVRGAPVPFSVTGRHPQDE</sequence>
<gene>
    <name evidence="2" type="ORF">C8263_14900</name>
</gene>
<dbReference type="Proteomes" id="UP000240317">
    <property type="component" value="Unassembled WGS sequence"/>
</dbReference>
<dbReference type="EMBL" id="PYSV01000016">
    <property type="protein sequence ID" value="PTA66998.1"/>
    <property type="molecule type" value="Genomic_DNA"/>
</dbReference>
<feature type="compositionally biased region" description="Low complexity" evidence="1">
    <location>
        <begin position="86"/>
        <end position="103"/>
    </location>
</feature>
<dbReference type="AlphaFoldDB" id="A0A2T3W533"/>
<evidence type="ECO:0000313" key="3">
    <source>
        <dbReference type="Proteomes" id="UP000240317"/>
    </source>
</evidence>
<organism evidence="2 3">
    <name type="scientific">Deinococcus arcticus</name>
    <dbReference type="NCBI Taxonomy" id="2136176"/>
    <lineage>
        <taxon>Bacteria</taxon>
        <taxon>Thermotogati</taxon>
        <taxon>Deinococcota</taxon>
        <taxon>Deinococci</taxon>
        <taxon>Deinococcales</taxon>
        <taxon>Deinococcaceae</taxon>
        <taxon>Deinococcus</taxon>
    </lineage>
</organism>
<proteinExistence type="predicted"/>
<accession>A0A2T3W533</accession>
<dbReference type="RefSeq" id="WP_107138935.1">
    <property type="nucleotide sequence ID" value="NZ_PYSV01000016.1"/>
</dbReference>
<reference evidence="2 3" key="1">
    <citation type="submission" date="2018-03" db="EMBL/GenBank/DDBJ databases">
        <title>Draft genome of Deinococcus sp. OD32.</title>
        <authorList>
            <person name="Wang X.-P."/>
            <person name="Du Z.-J."/>
        </authorList>
    </citation>
    <scope>NUCLEOTIDE SEQUENCE [LARGE SCALE GENOMIC DNA]</scope>
    <source>
        <strain evidence="2 3">OD32</strain>
    </source>
</reference>
<keyword evidence="3" id="KW-1185">Reference proteome</keyword>
<dbReference type="OrthoDB" id="9814769at2"/>
<feature type="region of interest" description="Disordered" evidence="1">
    <location>
        <begin position="44"/>
        <end position="124"/>
    </location>
</feature>
<protein>
    <submittedName>
        <fullName evidence="2">Uncharacterized protein</fullName>
    </submittedName>
</protein>
<comment type="caution">
    <text evidence="2">The sequence shown here is derived from an EMBL/GenBank/DDBJ whole genome shotgun (WGS) entry which is preliminary data.</text>
</comment>
<evidence type="ECO:0000256" key="1">
    <source>
        <dbReference type="SAM" id="MobiDB-lite"/>
    </source>
</evidence>
<name>A0A2T3W533_9DEIO</name>
<evidence type="ECO:0000313" key="2">
    <source>
        <dbReference type="EMBL" id="PTA66998.1"/>
    </source>
</evidence>